<evidence type="ECO:0000256" key="3">
    <source>
        <dbReference type="ARBA" id="ARBA00022448"/>
    </source>
</evidence>
<evidence type="ECO:0000256" key="7">
    <source>
        <dbReference type="ARBA" id="ARBA00022777"/>
    </source>
</evidence>
<evidence type="ECO:0000256" key="5">
    <source>
        <dbReference type="ARBA" id="ARBA00022679"/>
    </source>
</evidence>
<keyword evidence="7" id="KW-0418">Kinase</keyword>
<dbReference type="GO" id="GO:0009401">
    <property type="term" value="P:phosphoenolpyruvate-dependent sugar phosphotransferase system"/>
    <property type="evidence" value="ECO:0007669"/>
    <property type="project" value="UniProtKB-KW"/>
</dbReference>
<dbReference type="Proteomes" id="UP000095094">
    <property type="component" value="Unassembled WGS sequence"/>
</dbReference>
<evidence type="ECO:0000313" key="10">
    <source>
        <dbReference type="Proteomes" id="UP000095094"/>
    </source>
</evidence>
<evidence type="ECO:0000256" key="2">
    <source>
        <dbReference type="ARBA" id="ARBA00004651"/>
    </source>
</evidence>
<dbReference type="PANTHER" id="PTHR45008:SF1">
    <property type="entry name" value="PTS SYSTEM GLUCOSE-SPECIFIC EIIA COMPONENT"/>
    <property type="match status" value="1"/>
</dbReference>
<name>A0A1E5GZ96_9ENTE</name>
<dbReference type="AlphaFoldDB" id="A0A1E5GZ96"/>
<reference evidence="10" key="1">
    <citation type="submission" date="2016-09" db="EMBL/GenBank/DDBJ databases">
        <authorList>
            <person name="Gulvik C.A."/>
        </authorList>
    </citation>
    <scope>NUCLEOTIDE SEQUENCE [LARGE SCALE GENOMIC DNA]</scope>
    <source>
        <strain evidence="10">LMG 8895</strain>
    </source>
</reference>
<keyword evidence="10" id="KW-1185">Reference proteome</keyword>
<comment type="caution">
    <text evidence="9">The sequence shown here is derived from an EMBL/GenBank/DDBJ whole genome shotgun (WGS) entry which is preliminary data.</text>
</comment>
<dbReference type="EMBL" id="MIJY01000008">
    <property type="protein sequence ID" value="OEG17996.1"/>
    <property type="molecule type" value="Genomic_DNA"/>
</dbReference>
<sequence>MFGFLKKKETPQINETLYAVTTGKVIPISEVNDPVFSQKMMGDGFAVIPETGEIYAPIEGKVLSVFQTKHAVGMKMTNGLEVLLHMGIDTVELNGAPFTINVTEGTKVSPETLIATVDLDAITSAGKATDMVIVITNMDLVKQFDLSKTGQVRAGEAVGTAKA</sequence>
<dbReference type="GO" id="GO:0005737">
    <property type="term" value="C:cytoplasm"/>
    <property type="evidence" value="ECO:0007669"/>
    <property type="project" value="UniProtKB-SubCell"/>
</dbReference>
<comment type="subcellular location">
    <subcellularLocation>
        <location evidence="2">Cell membrane</location>
        <topology evidence="2">Multi-pass membrane protein</topology>
    </subcellularLocation>
    <subcellularLocation>
        <location evidence="1">Cytoplasm</location>
    </subcellularLocation>
</comment>
<protein>
    <submittedName>
        <fullName evidence="9">PTS N-acetylglucosamine transporter subunit IIABC</fullName>
    </submittedName>
</protein>
<dbReference type="PROSITE" id="PS51093">
    <property type="entry name" value="PTS_EIIA_TYPE_1"/>
    <property type="match status" value="1"/>
</dbReference>
<evidence type="ECO:0000256" key="4">
    <source>
        <dbReference type="ARBA" id="ARBA00022597"/>
    </source>
</evidence>
<dbReference type="RefSeq" id="WP_069662820.1">
    <property type="nucleotide sequence ID" value="NZ_JBHUJJ010000001.1"/>
</dbReference>
<keyword evidence="5" id="KW-0808">Transferase</keyword>
<dbReference type="Pfam" id="PF00358">
    <property type="entry name" value="PTS_EIIA_1"/>
    <property type="match status" value="1"/>
</dbReference>
<dbReference type="SUPFAM" id="SSF51261">
    <property type="entry name" value="Duplicated hybrid motif"/>
    <property type="match status" value="1"/>
</dbReference>
<proteinExistence type="predicted"/>
<dbReference type="PANTHER" id="PTHR45008">
    <property type="entry name" value="PTS SYSTEM GLUCOSE-SPECIFIC EIIA COMPONENT"/>
    <property type="match status" value="1"/>
</dbReference>
<dbReference type="GO" id="GO:0016301">
    <property type="term" value="F:kinase activity"/>
    <property type="evidence" value="ECO:0007669"/>
    <property type="project" value="UniProtKB-KW"/>
</dbReference>
<dbReference type="OrthoDB" id="9769191at2"/>
<keyword evidence="4" id="KW-0762">Sugar transport</keyword>
<dbReference type="Gene3D" id="2.70.70.10">
    <property type="entry name" value="Glucose Permease (Domain IIA)"/>
    <property type="match status" value="1"/>
</dbReference>
<evidence type="ECO:0000313" key="9">
    <source>
        <dbReference type="EMBL" id="OEG17996.1"/>
    </source>
</evidence>
<evidence type="ECO:0000259" key="8">
    <source>
        <dbReference type="PROSITE" id="PS51093"/>
    </source>
</evidence>
<dbReference type="FunFam" id="2.70.70.10:FF:000001">
    <property type="entry name" value="PTS system glucose-specific IIA component"/>
    <property type="match status" value="1"/>
</dbReference>
<accession>A0A1E5GZ96</accession>
<dbReference type="PROSITE" id="PS00371">
    <property type="entry name" value="PTS_EIIA_TYPE_1_HIS"/>
    <property type="match status" value="1"/>
</dbReference>
<dbReference type="InterPro" id="IPR001127">
    <property type="entry name" value="PTS_EIIA_1_perm"/>
</dbReference>
<evidence type="ECO:0000256" key="6">
    <source>
        <dbReference type="ARBA" id="ARBA00022683"/>
    </source>
</evidence>
<keyword evidence="3" id="KW-0813">Transport</keyword>
<evidence type="ECO:0000256" key="1">
    <source>
        <dbReference type="ARBA" id="ARBA00004496"/>
    </source>
</evidence>
<dbReference type="NCBIfam" id="TIGR00830">
    <property type="entry name" value="PTBA"/>
    <property type="match status" value="1"/>
</dbReference>
<gene>
    <name evidence="9" type="ORF">BCR25_17385</name>
</gene>
<dbReference type="InterPro" id="IPR011055">
    <property type="entry name" value="Dup_hybrid_motif"/>
</dbReference>
<feature type="domain" description="PTS EIIA type-1" evidence="8">
    <location>
        <begin position="33"/>
        <end position="137"/>
    </location>
</feature>
<keyword evidence="6" id="KW-0598">Phosphotransferase system</keyword>
<dbReference type="GO" id="GO:0005886">
    <property type="term" value="C:plasma membrane"/>
    <property type="evidence" value="ECO:0007669"/>
    <property type="project" value="UniProtKB-SubCell"/>
</dbReference>
<organism evidence="9 10">
    <name type="scientific">Enterococcus termitis</name>
    <dbReference type="NCBI Taxonomy" id="332950"/>
    <lineage>
        <taxon>Bacteria</taxon>
        <taxon>Bacillati</taxon>
        <taxon>Bacillota</taxon>
        <taxon>Bacilli</taxon>
        <taxon>Lactobacillales</taxon>
        <taxon>Enterococcaceae</taxon>
        <taxon>Enterococcus</taxon>
    </lineage>
</organism>
<dbReference type="InterPro" id="IPR050890">
    <property type="entry name" value="PTS_EIIA_component"/>
</dbReference>